<protein>
    <recommendedName>
        <fullName evidence="1">DUF6438 domain-containing protein</fullName>
    </recommendedName>
</protein>
<gene>
    <name evidence="2" type="ORF">SAMN06295912_10211</name>
</gene>
<keyword evidence="3" id="KW-1185">Reference proteome</keyword>
<reference evidence="3" key="1">
    <citation type="submission" date="2017-06" db="EMBL/GenBank/DDBJ databases">
        <authorList>
            <person name="Varghese N."/>
            <person name="Submissions S."/>
        </authorList>
    </citation>
    <scope>NUCLEOTIDE SEQUENCE [LARGE SCALE GENOMIC DNA]</scope>
    <source>
        <strain evidence="3">LNB2</strain>
    </source>
</reference>
<dbReference type="RefSeq" id="WP_144033695.1">
    <property type="nucleotide sequence ID" value="NZ_FZOS01000002.1"/>
</dbReference>
<sequence length="159" mass="16980">MLGALATPSASALAQAEAPAGTAEITIAAGPCFGSCPVYSARLSANGTGRFVGTRFVARIGEQSFTADPSVFREIEEKLAPYRPMADRRIGPEECETFRTDAPSWTVRWVDRTGTPVSLALSLGCQDVRYVPIAEAIRAARDLMPIAPLIGKATRQQPQ</sequence>
<proteinExistence type="predicted"/>
<dbReference type="EMBL" id="FZOS01000002">
    <property type="protein sequence ID" value="SNS15257.1"/>
    <property type="molecule type" value="Genomic_DNA"/>
</dbReference>
<feature type="domain" description="DUF6438" evidence="1">
    <location>
        <begin position="24"/>
        <end position="115"/>
    </location>
</feature>
<evidence type="ECO:0000313" key="3">
    <source>
        <dbReference type="Proteomes" id="UP000198281"/>
    </source>
</evidence>
<accession>A0A239C4T1</accession>
<dbReference type="Proteomes" id="UP000198281">
    <property type="component" value="Unassembled WGS sequence"/>
</dbReference>
<organism evidence="2 3">
    <name type="scientific">Edaphosphingomonas laterariae</name>
    <dbReference type="NCBI Taxonomy" id="861865"/>
    <lineage>
        <taxon>Bacteria</taxon>
        <taxon>Pseudomonadati</taxon>
        <taxon>Pseudomonadota</taxon>
        <taxon>Alphaproteobacteria</taxon>
        <taxon>Sphingomonadales</taxon>
        <taxon>Rhizorhabdaceae</taxon>
        <taxon>Edaphosphingomonas</taxon>
    </lineage>
</organism>
<dbReference type="Pfam" id="PF20033">
    <property type="entry name" value="DUF6438"/>
    <property type="match status" value="1"/>
</dbReference>
<evidence type="ECO:0000313" key="2">
    <source>
        <dbReference type="EMBL" id="SNS15257.1"/>
    </source>
</evidence>
<dbReference type="InterPro" id="IPR045497">
    <property type="entry name" value="DUF6438"/>
</dbReference>
<dbReference type="OrthoDB" id="7172369at2"/>
<dbReference type="AlphaFoldDB" id="A0A239C4T1"/>
<name>A0A239C4T1_9SPHN</name>
<evidence type="ECO:0000259" key="1">
    <source>
        <dbReference type="Pfam" id="PF20033"/>
    </source>
</evidence>